<dbReference type="EMBL" id="QGNW01000093">
    <property type="protein sequence ID" value="RVW98401.1"/>
    <property type="molecule type" value="Genomic_DNA"/>
</dbReference>
<dbReference type="AlphaFoldDB" id="A0A438INZ6"/>
<sequence length="99" mass="11524">MRALEENKIWDMVNLPKGKTTVGCKWVFAVKFKSDGTLEGYKARLVAKGDDLDEMNPLKKNLATEFEFKDLEALKYFLRMEDARSRKVIMVKKMHPRSP</sequence>
<accession>A0A438INZ6</accession>
<comment type="caution">
    <text evidence="1">The sequence shown here is derived from an EMBL/GenBank/DDBJ whole genome shotgun (WGS) entry which is preliminary data.</text>
</comment>
<proteinExistence type="predicted"/>
<evidence type="ECO:0000313" key="1">
    <source>
        <dbReference type="EMBL" id="RVW98401.1"/>
    </source>
</evidence>
<organism evidence="1 2">
    <name type="scientific">Vitis vinifera</name>
    <name type="common">Grape</name>
    <dbReference type="NCBI Taxonomy" id="29760"/>
    <lineage>
        <taxon>Eukaryota</taxon>
        <taxon>Viridiplantae</taxon>
        <taxon>Streptophyta</taxon>
        <taxon>Embryophyta</taxon>
        <taxon>Tracheophyta</taxon>
        <taxon>Spermatophyta</taxon>
        <taxon>Magnoliopsida</taxon>
        <taxon>eudicotyledons</taxon>
        <taxon>Gunneridae</taxon>
        <taxon>Pentapetalae</taxon>
        <taxon>rosids</taxon>
        <taxon>Vitales</taxon>
        <taxon>Vitaceae</taxon>
        <taxon>Viteae</taxon>
        <taxon>Vitis</taxon>
    </lineage>
</organism>
<reference evidence="1 2" key="1">
    <citation type="journal article" date="2018" name="PLoS Genet.">
        <title>Population sequencing reveals clonal diversity and ancestral inbreeding in the grapevine cultivar Chardonnay.</title>
        <authorList>
            <person name="Roach M.J."/>
            <person name="Johnson D.L."/>
            <person name="Bohlmann J."/>
            <person name="van Vuuren H.J."/>
            <person name="Jones S.J."/>
            <person name="Pretorius I.S."/>
            <person name="Schmidt S.A."/>
            <person name="Borneman A.R."/>
        </authorList>
    </citation>
    <scope>NUCLEOTIDE SEQUENCE [LARGE SCALE GENOMIC DNA]</scope>
    <source>
        <strain evidence="2">cv. Chardonnay</strain>
        <tissue evidence="1">Leaf</tissue>
    </source>
</reference>
<name>A0A438INZ6_VITVI</name>
<dbReference type="Proteomes" id="UP000288805">
    <property type="component" value="Unassembled WGS sequence"/>
</dbReference>
<gene>
    <name evidence="1" type="ORF">CK203_026793</name>
</gene>
<protein>
    <recommendedName>
        <fullName evidence="3">Reverse transcriptase Ty1/copia-type domain-containing protein</fullName>
    </recommendedName>
</protein>
<evidence type="ECO:0000313" key="2">
    <source>
        <dbReference type="Proteomes" id="UP000288805"/>
    </source>
</evidence>
<evidence type="ECO:0008006" key="3">
    <source>
        <dbReference type="Google" id="ProtNLM"/>
    </source>
</evidence>